<dbReference type="STRING" id="1324314.BVG16_20840"/>
<keyword evidence="5" id="KW-0449">Lipoprotein</keyword>
<evidence type="ECO:0000313" key="8">
    <source>
        <dbReference type="Proteomes" id="UP000190188"/>
    </source>
</evidence>
<accession>A0A1T2X7C2</accession>
<comment type="caution">
    <text evidence="7">The sequence shown here is derived from an EMBL/GenBank/DDBJ whole genome shotgun (WGS) entry which is preliminary data.</text>
</comment>
<keyword evidence="3" id="KW-0472">Membrane</keyword>
<dbReference type="PANTHER" id="PTHR43649">
    <property type="entry name" value="ARABINOSE-BINDING PROTEIN-RELATED"/>
    <property type="match status" value="1"/>
</dbReference>
<dbReference type="Proteomes" id="UP000190188">
    <property type="component" value="Unassembled WGS sequence"/>
</dbReference>
<evidence type="ECO:0000256" key="4">
    <source>
        <dbReference type="ARBA" id="ARBA00023139"/>
    </source>
</evidence>
<proteinExistence type="predicted"/>
<dbReference type="OrthoDB" id="2675752at2"/>
<keyword evidence="2 6" id="KW-0732">Signal</keyword>
<dbReference type="EMBL" id="MSZX01000008">
    <property type="protein sequence ID" value="OPA75777.1"/>
    <property type="molecule type" value="Genomic_DNA"/>
</dbReference>
<keyword evidence="1" id="KW-1003">Cell membrane</keyword>
<name>A0A1T2X7C2_9BACL</name>
<sequence length="469" mass="53755">MRKLYSTLLVSVIVLSLFLTACSKDQGSKALGEDGQVKLKVVFWDENYFYQQYGNYFSMKYPNVEFEVISTNKMQQELQESKNPDYNEAYSKFIEKNQPDVMMLQMDQYEKFVSAGKLYELDTMIKQDKFDTESIIPNVIQMLKDKGGGKIYGLAPTFGAQAIYYNIDMFQKHGVDLPKNQMTWEEVLQLAKRFPTGGSGKDREYGLYMDYGMTPSNIIMSVGNVENLRIVDKDGEKVQFDAEPWRKIYQLVVDNFQSKTLVNEDQNMQGGSMESYYEGKPFLMGKAAMTIAGTWSISEFERVKDQVKNYKPFQWGVVTAPVSAMDPNTTDSMYLSEIMAINAQSPNTSAAWEFVKFINGPEMAKMQSRQMNGNMPTRKEFIKDKENHDLSAFYLLSPRAKSVTYDFEKTPANFYQTLTQVLDEQTKQVLDNKQSVDQAMTNIQKQLQEGLVKAKQEDKAAKEKEAAKK</sequence>
<dbReference type="PROSITE" id="PS51257">
    <property type="entry name" value="PROKAR_LIPOPROTEIN"/>
    <property type="match status" value="1"/>
</dbReference>
<evidence type="ECO:0000256" key="6">
    <source>
        <dbReference type="SAM" id="SignalP"/>
    </source>
</evidence>
<dbReference type="Pfam" id="PF01547">
    <property type="entry name" value="SBP_bac_1"/>
    <property type="match status" value="1"/>
</dbReference>
<evidence type="ECO:0008006" key="9">
    <source>
        <dbReference type="Google" id="ProtNLM"/>
    </source>
</evidence>
<evidence type="ECO:0000256" key="1">
    <source>
        <dbReference type="ARBA" id="ARBA00022475"/>
    </source>
</evidence>
<dbReference type="Gene3D" id="3.40.190.10">
    <property type="entry name" value="Periplasmic binding protein-like II"/>
    <property type="match status" value="1"/>
</dbReference>
<evidence type="ECO:0000313" key="7">
    <source>
        <dbReference type="EMBL" id="OPA75777.1"/>
    </source>
</evidence>
<feature type="chain" id="PRO_5039296287" description="ABC transporter substrate-binding protein" evidence="6">
    <location>
        <begin position="22"/>
        <end position="469"/>
    </location>
</feature>
<reference evidence="7 8" key="1">
    <citation type="submission" date="2017-01" db="EMBL/GenBank/DDBJ databases">
        <title>Genome analysis of Paenibacillus selenitrireducens ES3-24.</title>
        <authorList>
            <person name="Xu D."/>
            <person name="Yao R."/>
            <person name="Zheng S."/>
        </authorList>
    </citation>
    <scope>NUCLEOTIDE SEQUENCE [LARGE SCALE GENOMIC DNA]</scope>
    <source>
        <strain evidence="7 8">ES3-24</strain>
    </source>
</reference>
<dbReference type="InterPro" id="IPR006059">
    <property type="entry name" value="SBP"/>
</dbReference>
<feature type="signal peptide" evidence="6">
    <location>
        <begin position="1"/>
        <end position="21"/>
    </location>
</feature>
<protein>
    <recommendedName>
        <fullName evidence="9">ABC transporter substrate-binding protein</fullName>
    </recommendedName>
</protein>
<evidence type="ECO:0000256" key="3">
    <source>
        <dbReference type="ARBA" id="ARBA00023136"/>
    </source>
</evidence>
<dbReference type="PANTHER" id="PTHR43649:SF33">
    <property type="entry name" value="POLYGALACTURONAN_RHAMNOGALACTURONAN-BINDING PROTEIN YTCQ"/>
    <property type="match status" value="1"/>
</dbReference>
<dbReference type="InterPro" id="IPR050490">
    <property type="entry name" value="Bact_solute-bd_prot1"/>
</dbReference>
<keyword evidence="4" id="KW-0564">Palmitate</keyword>
<dbReference type="RefSeq" id="WP_078501111.1">
    <property type="nucleotide sequence ID" value="NZ_MSZX01000008.1"/>
</dbReference>
<dbReference type="AlphaFoldDB" id="A0A1T2X7C2"/>
<evidence type="ECO:0000256" key="2">
    <source>
        <dbReference type="ARBA" id="ARBA00022729"/>
    </source>
</evidence>
<gene>
    <name evidence="7" type="ORF">BVG16_20840</name>
</gene>
<organism evidence="7 8">
    <name type="scientific">Paenibacillus selenitireducens</name>
    <dbReference type="NCBI Taxonomy" id="1324314"/>
    <lineage>
        <taxon>Bacteria</taxon>
        <taxon>Bacillati</taxon>
        <taxon>Bacillota</taxon>
        <taxon>Bacilli</taxon>
        <taxon>Bacillales</taxon>
        <taxon>Paenibacillaceae</taxon>
        <taxon>Paenibacillus</taxon>
    </lineage>
</organism>
<evidence type="ECO:0000256" key="5">
    <source>
        <dbReference type="ARBA" id="ARBA00023288"/>
    </source>
</evidence>
<dbReference type="SUPFAM" id="SSF53850">
    <property type="entry name" value="Periplasmic binding protein-like II"/>
    <property type="match status" value="1"/>
</dbReference>
<keyword evidence="8" id="KW-1185">Reference proteome</keyword>